<proteinExistence type="predicted"/>
<evidence type="ECO:0000313" key="3">
    <source>
        <dbReference type="Proteomes" id="UP000657200"/>
    </source>
</evidence>
<dbReference type="Proteomes" id="UP000657200">
    <property type="component" value="Unassembled WGS sequence"/>
</dbReference>
<accession>A0ABX0KP34</accession>
<protein>
    <recommendedName>
        <fullName evidence="4">Glycosyltransferase RgtA/B/C/D-like domain-containing protein</fullName>
    </recommendedName>
</protein>
<gene>
    <name evidence="2" type="ORF">GOB80_10260</name>
</gene>
<evidence type="ECO:0008006" key="4">
    <source>
        <dbReference type="Google" id="ProtNLM"/>
    </source>
</evidence>
<feature type="transmembrane region" description="Helical" evidence="1">
    <location>
        <begin position="293"/>
        <end position="309"/>
    </location>
</feature>
<feature type="transmembrane region" description="Helical" evidence="1">
    <location>
        <begin position="12"/>
        <end position="34"/>
    </location>
</feature>
<feature type="transmembrane region" description="Helical" evidence="1">
    <location>
        <begin position="689"/>
        <end position="713"/>
    </location>
</feature>
<feature type="transmembrane region" description="Helical" evidence="1">
    <location>
        <begin position="98"/>
        <end position="121"/>
    </location>
</feature>
<sequence>MFLNNKICKNIALSFLIGIVLSSVPMLIYGNAYYRDDMQTQYMPVFYSIGSMLIHYHQIPFLTTHTWFGGNISGEFQYGIFNPVELILYSFLPIIKSLPWGAGFLAAIHYGILSAGIFFLCKTLGISNKYAYVGAVTIVLNNFIFYWFAESWFPEFSSISFMVWAVAFVLRAKDSKWDFLAAVIATYLTITTGFPQTIIALALCGLIYSGIEIYRNRTLISSLPLISLGLGGMAALISILPTLAMLLISDRTASDMTTATSMIPSLGDLLVVFNPIHPSHILYPDNRNVKASLYYAGWFILPALMFINWKSIRYIPQKNLCIFVCVFVFLILTQGPSSIHVLKLPVRFTPFFQIFLIISTLYLWDNYRDKSISKSKKNIFYLIVIMTSTISIMQYPQKWVGILIAAGMCIYFGLKFVKQDMKLAQMVAITILFTILSRISGGIYNHMFPKWDFYPQISESINLNSVDPEYNMCLVDDVYNDAWEKNGNEYIKHIWFGNIGLLSGRPSINGYSPIKQYALQKRFFRMVQALTPMEAGIGGLEIEPTTGMTFFDLMRVKNVIATNGLLADLFAREKPTHWTELEGNNPYSRVFSHTLPNEKLPGTLSWPVEGLTVVEKGTPQATQETFTITSRDKGTNKLVFARTSWPGYEATFNGVAAPVSTVAGFLLAVDLPADGSIGVVKLSYHLPYVHITLASFGLSIFLTILFMNMNFLWNRPYEIALKNKVTI</sequence>
<feature type="transmembrane region" description="Helical" evidence="1">
    <location>
        <begin position="228"/>
        <end position="249"/>
    </location>
</feature>
<keyword evidence="1" id="KW-0812">Transmembrane</keyword>
<feature type="transmembrane region" description="Helical" evidence="1">
    <location>
        <begin position="130"/>
        <end position="149"/>
    </location>
</feature>
<evidence type="ECO:0000256" key="1">
    <source>
        <dbReference type="SAM" id="Phobius"/>
    </source>
</evidence>
<keyword evidence="1" id="KW-1133">Transmembrane helix</keyword>
<keyword evidence="3" id="KW-1185">Reference proteome</keyword>
<feature type="transmembrane region" description="Helical" evidence="1">
    <location>
        <begin position="348"/>
        <end position="367"/>
    </location>
</feature>
<feature type="transmembrane region" description="Helical" evidence="1">
    <location>
        <begin position="401"/>
        <end position="417"/>
    </location>
</feature>
<feature type="transmembrane region" description="Helical" evidence="1">
    <location>
        <begin position="379"/>
        <end position="395"/>
    </location>
</feature>
<dbReference type="EMBL" id="WOTE01000006">
    <property type="protein sequence ID" value="NHO40053.1"/>
    <property type="molecule type" value="Genomic_DNA"/>
</dbReference>
<organism evidence="2 3">
    <name type="scientific">Acetobacter ghanensis</name>
    <dbReference type="NCBI Taxonomy" id="431306"/>
    <lineage>
        <taxon>Bacteria</taxon>
        <taxon>Pseudomonadati</taxon>
        <taxon>Pseudomonadota</taxon>
        <taxon>Alphaproteobacteria</taxon>
        <taxon>Acetobacterales</taxon>
        <taxon>Acetobacteraceae</taxon>
        <taxon>Acetobacter</taxon>
    </lineage>
</organism>
<reference evidence="2 3" key="1">
    <citation type="journal article" date="2020" name="Int. J. Syst. Evol. Microbiol.">
        <title>Novel acetic acid bacteria from cider fermentations: Acetobacter conturbans sp. nov. and Acetobacter fallax sp. nov.</title>
        <authorList>
            <person name="Sombolestani A.S."/>
            <person name="Cleenwerck I."/>
            <person name="Cnockaert M."/>
            <person name="Borremans W."/>
            <person name="Wieme A.D."/>
            <person name="De Vuyst L."/>
            <person name="Vandamme P."/>
        </authorList>
    </citation>
    <scope>NUCLEOTIDE SEQUENCE [LARGE SCALE GENOMIC DNA]</scope>
    <source>
        <strain evidence="2 3">LMG 23848</strain>
    </source>
</reference>
<dbReference type="RefSeq" id="WP_173568041.1">
    <property type="nucleotide sequence ID" value="NZ_WOTE01000006.1"/>
</dbReference>
<keyword evidence="1" id="KW-0472">Membrane</keyword>
<comment type="caution">
    <text evidence="2">The sequence shown here is derived from an EMBL/GenBank/DDBJ whole genome shotgun (WGS) entry which is preliminary data.</text>
</comment>
<feature type="transmembrane region" description="Helical" evidence="1">
    <location>
        <begin position="650"/>
        <end position="669"/>
    </location>
</feature>
<name>A0ABX0KP34_9PROT</name>
<feature type="transmembrane region" description="Helical" evidence="1">
    <location>
        <begin position="321"/>
        <end position="342"/>
    </location>
</feature>
<evidence type="ECO:0000313" key="2">
    <source>
        <dbReference type="EMBL" id="NHO40053.1"/>
    </source>
</evidence>
<feature type="transmembrane region" description="Helical" evidence="1">
    <location>
        <begin position="179"/>
        <end position="208"/>
    </location>
</feature>